<dbReference type="Proteomes" id="UP001175228">
    <property type="component" value="Unassembled WGS sequence"/>
</dbReference>
<comment type="caution">
    <text evidence="2">The sequence shown here is derived from an EMBL/GenBank/DDBJ whole genome shotgun (WGS) entry which is preliminary data.</text>
</comment>
<protein>
    <submittedName>
        <fullName evidence="2">Uncharacterized protein</fullName>
    </submittedName>
</protein>
<name>A0AA39TJZ9_9AGAR</name>
<gene>
    <name evidence="2" type="ORF">EDD18DRAFT_1109106</name>
</gene>
<feature type="region of interest" description="Disordered" evidence="1">
    <location>
        <begin position="141"/>
        <end position="161"/>
    </location>
</feature>
<dbReference type="AlphaFoldDB" id="A0AA39TJZ9"/>
<proteinExistence type="predicted"/>
<organism evidence="2 3">
    <name type="scientific">Armillaria luteobubalina</name>
    <dbReference type="NCBI Taxonomy" id="153913"/>
    <lineage>
        <taxon>Eukaryota</taxon>
        <taxon>Fungi</taxon>
        <taxon>Dikarya</taxon>
        <taxon>Basidiomycota</taxon>
        <taxon>Agaricomycotina</taxon>
        <taxon>Agaricomycetes</taxon>
        <taxon>Agaricomycetidae</taxon>
        <taxon>Agaricales</taxon>
        <taxon>Marasmiineae</taxon>
        <taxon>Physalacriaceae</taxon>
        <taxon>Armillaria</taxon>
    </lineage>
</organism>
<reference evidence="2" key="1">
    <citation type="submission" date="2023-06" db="EMBL/GenBank/DDBJ databases">
        <authorList>
            <consortium name="Lawrence Berkeley National Laboratory"/>
            <person name="Ahrendt S."/>
            <person name="Sahu N."/>
            <person name="Indic B."/>
            <person name="Wong-Bajracharya J."/>
            <person name="Merenyi Z."/>
            <person name="Ke H.-M."/>
            <person name="Monk M."/>
            <person name="Kocsube S."/>
            <person name="Drula E."/>
            <person name="Lipzen A."/>
            <person name="Balint B."/>
            <person name="Henrissat B."/>
            <person name="Andreopoulos B."/>
            <person name="Martin F.M."/>
            <person name="Harder C.B."/>
            <person name="Rigling D."/>
            <person name="Ford K.L."/>
            <person name="Foster G.D."/>
            <person name="Pangilinan J."/>
            <person name="Papanicolaou A."/>
            <person name="Barry K."/>
            <person name="LaButti K."/>
            <person name="Viragh M."/>
            <person name="Koriabine M."/>
            <person name="Yan M."/>
            <person name="Riley R."/>
            <person name="Champramary S."/>
            <person name="Plett K.L."/>
            <person name="Tsai I.J."/>
            <person name="Slot J."/>
            <person name="Sipos G."/>
            <person name="Plett J."/>
            <person name="Nagy L.G."/>
            <person name="Grigoriev I.V."/>
        </authorList>
    </citation>
    <scope>NUCLEOTIDE SEQUENCE</scope>
    <source>
        <strain evidence="2">HWK02</strain>
    </source>
</reference>
<accession>A0AA39TJZ9</accession>
<feature type="compositionally biased region" description="Basic and acidic residues" evidence="1">
    <location>
        <begin position="148"/>
        <end position="161"/>
    </location>
</feature>
<evidence type="ECO:0000313" key="2">
    <source>
        <dbReference type="EMBL" id="KAK0492356.1"/>
    </source>
</evidence>
<keyword evidence="3" id="KW-1185">Reference proteome</keyword>
<sequence>MRGDRFAIPPPLHIAKILKCQVISTWLRAGMSLPLCENPETASEIVVVPARERLGKLDLPFILSVANVFNAEFDNDGYHHVPYRVMFIAHAKLFHLPLLRQGQQLMDQFVHQLGPGCKPKLEMETVPYPYHRVTKDGYISSFPADVRPGTRPEGISKDQND</sequence>
<evidence type="ECO:0000256" key="1">
    <source>
        <dbReference type="SAM" id="MobiDB-lite"/>
    </source>
</evidence>
<evidence type="ECO:0000313" key="3">
    <source>
        <dbReference type="Proteomes" id="UP001175228"/>
    </source>
</evidence>
<dbReference type="EMBL" id="JAUEPU010000030">
    <property type="protein sequence ID" value="KAK0492356.1"/>
    <property type="molecule type" value="Genomic_DNA"/>
</dbReference>